<name>A0A1N7NDP2_9FLAO</name>
<evidence type="ECO:0000313" key="3">
    <source>
        <dbReference type="Proteomes" id="UP000186246"/>
    </source>
</evidence>
<dbReference type="RefSeq" id="WP_228417211.1">
    <property type="nucleotide sequence ID" value="NZ_FTOJ01000007.1"/>
</dbReference>
<proteinExistence type="predicted"/>
<evidence type="ECO:0000256" key="1">
    <source>
        <dbReference type="SAM" id="Phobius"/>
    </source>
</evidence>
<evidence type="ECO:0000313" key="2">
    <source>
        <dbReference type="EMBL" id="SIS96430.1"/>
    </source>
</evidence>
<protein>
    <submittedName>
        <fullName evidence="2">Uncharacterized protein</fullName>
    </submittedName>
</protein>
<keyword evidence="1" id="KW-0812">Transmembrane</keyword>
<sequence>MSNDKFQDKYNEVFQSLKEEKMNWDFEDFLQKAESKVDLPIIPIRNEKKSLSKWVWMAACAVVVFGLFLVLNKNTISYQENLVKNEILKQKKEFVSENHEHENQVAVHYSDSVSGDKKDSIFVENAIAENDDLDEILSKKARMKKAIKPKFVQNIVSQDSSRYKDSYVIVNGKKIASEKEAIDITTFSLMKMGNEFKKTVASFNKNENFNEE</sequence>
<dbReference type="Proteomes" id="UP000186246">
    <property type="component" value="Unassembled WGS sequence"/>
</dbReference>
<gene>
    <name evidence="2" type="ORF">SAMN05421796_107171</name>
</gene>
<dbReference type="AlphaFoldDB" id="A0A1N7NDP2"/>
<keyword evidence="1" id="KW-1133">Transmembrane helix</keyword>
<accession>A0A1N7NDP2</accession>
<dbReference type="EMBL" id="FTOJ01000007">
    <property type="protein sequence ID" value="SIS96430.1"/>
    <property type="molecule type" value="Genomic_DNA"/>
</dbReference>
<organism evidence="2 3">
    <name type="scientific">Chryseobacterium piscicola</name>
    <dbReference type="NCBI Taxonomy" id="551459"/>
    <lineage>
        <taxon>Bacteria</taxon>
        <taxon>Pseudomonadati</taxon>
        <taxon>Bacteroidota</taxon>
        <taxon>Flavobacteriia</taxon>
        <taxon>Flavobacteriales</taxon>
        <taxon>Weeksellaceae</taxon>
        <taxon>Chryseobacterium group</taxon>
        <taxon>Chryseobacterium</taxon>
    </lineage>
</organism>
<reference evidence="3" key="1">
    <citation type="submission" date="2017-01" db="EMBL/GenBank/DDBJ databases">
        <authorList>
            <person name="Varghese N."/>
            <person name="Submissions S."/>
        </authorList>
    </citation>
    <scope>NUCLEOTIDE SEQUENCE [LARGE SCALE GENOMIC DNA]</scope>
    <source>
        <strain evidence="3">DSM 21068</strain>
    </source>
</reference>
<feature type="transmembrane region" description="Helical" evidence="1">
    <location>
        <begin position="54"/>
        <end position="71"/>
    </location>
</feature>
<dbReference type="STRING" id="551459.SAMN05421796_107171"/>
<keyword evidence="1" id="KW-0472">Membrane</keyword>